<gene>
    <name evidence="1" type="ORF">MENT_LOCUS43810</name>
</gene>
<proteinExistence type="predicted"/>
<organism evidence="1 2">
    <name type="scientific">Meloidogyne enterolobii</name>
    <name type="common">Root-knot nematode worm</name>
    <name type="synonym">Meloidogyne mayaguensis</name>
    <dbReference type="NCBI Taxonomy" id="390850"/>
    <lineage>
        <taxon>Eukaryota</taxon>
        <taxon>Metazoa</taxon>
        <taxon>Ecdysozoa</taxon>
        <taxon>Nematoda</taxon>
        <taxon>Chromadorea</taxon>
        <taxon>Rhabditida</taxon>
        <taxon>Tylenchina</taxon>
        <taxon>Tylenchomorpha</taxon>
        <taxon>Tylenchoidea</taxon>
        <taxon>Meloidogynidae</taxon>
        <taxon>Meloidogyninae</taxon>
        <taxon>Meloidogyne</taxon>
    </lineage>
</organism>
<dbReference type="Proteomes" id="UP000580250">
    <property type="component" value="Unassembled WGS sequence"/>
</dbReference>
<accession>A0A6V7WVH7</accession>
<dbReference type="EMBL" id="CAJEWN010000847">
    <property type="protein sequence ID" value="CAD2190987.1"/>
    <property type="molecule type" value="Genomic_DNA"/>
</dbReference>
<evidence type="ECO:0000313" key="2">
    <source>
        <dbReference type="Proteomes" id="UP000580250"/>
    </source>
</evidence>
<name>A0A6V7WVH7_MELEN</name>
<comment type="caution">
    <text evidence="1">The sequence shown here is derived from an EMBL/GenBank/DDBJ whole genome shotgun (WGS) entry which is preliminary data.</text>
</comment>
<evidence type="ECO:0000313" key="1">
    <source>
        <dbReference type="EMBL" id="CAD2190987.1"/>
    </source>
</evidence>
<sequence length="294" mass="34687">MKFLLYRFLIYPIFNIFKEYFDQSKKYPHKLIKPKAENLNFPLNDEQFEGKFKNGLSKPIPLYLPDLDSDKNLVIRLSKGFLCEKLCIQLPTIIKSKEDIKIVYFYLNKLFNCSFEYGYFEEFIFNPELIKLLFGNVKTPKRVYIENCSSKHIQSFFLQDKCITAKYTDTLFKILTSGGNNFRAVNLNFYNSSGNFDHGINATFYDRIVEYIATSRDCSKIVPVINLHYFSSTSLTLNERAEKVETRQLNRIKYTNYQIANMHNPKVIFFSLCNEEKSIDSTFYFIISKIKSKF</sequence>
<protein>
    <submittedName>
        <fullName evidence="1">Uncharacterized protein</fullName>
    </submittedName>
</protein>
<reference evidence="1 2" key="1">
    <citation type="submission" date="2020-08" db="EMBL/GenBank/DDBJ databases">
        <authorList>
            <person name="Koutsovoulos G."/>
            <person name="Danchin GJ E."/>
        </authorList>
    </citation>
    <scope>NUCLEOTIDE SEQUENCE [LARGE SCALE GENOMIC DNA]</scope>
</reference>
<dbReference type="AlphaFoldDB" id="A0A6V7WVH7"/>